<reference evidence="3" key="1">
    <citation type="submission" date="2018-11" db="EMBL/GenBank/DDBJ databases">
        <title>Chitinophaga lutea sp.nov., isolate from arsenic contaminated soil.</title>
        <authorList>
            <person name="Zong Y."/>
        </authorList>
    </citation>
    <scope>NUCLEOTIDE SEQUENCE [LARGE SCALE GENOMIC DNA]</scope>
    <source>
        <strain evidence="3">YLT18</strain>
    </source>
</reference>
<dbReference type="RefSeq" id="WP_120515382.1">
    <property type="nucleotide sequence ID" value="NZ_QXZY01000003.1"/>
</dbReference>
<keyword evidence="3" id="KW-1185">Reference proteome</keyword>
<dbReference type="CDD" id="cd01741">
    <property type="entry name" value="GATase1_1"/>
    <property type="match status" value="1"/>
</dbReference>
<name>A0A3N4MEQ6_9BACT</name>
<accession>A0A3N4MEQ6</accession>
<dbReference type="AlphaFoldDB" id="A0A3N4MEQ6"/>
<dbReference type="PROSITE" id="PS51273">
    <property type="entry name" value="GATASE_TYPE_1"/>
    <property type="match status" value="1"/>
</dbReference>
<dbReference type="PANTHER" id="PTHR42695">
    <property type="entry name" value="GLUTAMINE AMIDOTRANSFERASE YLR126C-RELATED"/>
    <property type="match status" value="1"/>
</dbReference>
<dbReference type="GO" id="GO:0016740">
    <property type="term" value="F:transferase activity"/>
    <property type="evidence" value="ECO:0007669"/>
    <property type="project" value="UniProtKB-KW"/>
</dbReference>
<dbReference type="GO" id="GO:0005829">
    <property type="term" value="C:cytosol"/>
    <property type="evidence" value="ECO:0007669"/>
    <property type="project" value="TreeGrafter"/>
</dbReference>
<comment type="caution">
    <text evidence="2">The sequence shown here is derived from an EMBL/GenBank/DDBJ whole genome shotgun (WGS) entry which is preliminary data.</text>
</comment>
<dbReference type="EMBL" id="RMBX01000002">
    <property type="protein sequence ID" value="RPD42472.1"/>
    <property type="molecule type" value="Genomic_DNA"/>
</dbReference>
<gene>
    <name evidence="2" type="ORF">EG028_04665</name>
</gene>
<dbReference type="InterPro" id="IPR017926">
    <property type="entry name" value="GATASE"/>
</dbReference>
<dbReference type="FunFam" id="3.40.50.880:FF:000033">
    <property type="entry name" value="Glutamine amidotransferase class-I"/>
    <property type="match status" value="1"/>
</dbReference>
<keyword evidence="2" id="KW-0808">Transferase</keyword>
<dbReference type="InterPro" id="IPR044992">
    <property type="entry name" value="ChyE-like"/>
</dbReference>
<protein>
    <submittedName>
        <fullName evidence="2">Type 1 glutamine amidotransferase</fullName>
    </submittedName>
</protein>
<proteinExistence type="predicted"/>
<dbReference type="OrthoDB" id="9807137at2"/>
<dbReference type="PANTHER" id="PTHR42695:SF5">
    <property type="entry name" value="GLUTAMINE AMIDOTRANSFERASE YLR126C-RELATED"/>
    <property type="match status" value="1"/>
</dbReference>
<dbReference type="Proteomes" id="UP000279089">
    <property type="component" value="Unassembled WGS sequence"/>
</dbReference>
<organism evidence="2 3">
    <name type="scientific">Chitinophaga barathri</name>
    <dbReference type="NCBI Taxonomy" id="1647451"/>
    <lineage>
        <taxon>Bacteria</taxon>
        <taxon>Pseudomonadati</taxon>
        <taxon>Bacteroidota</taxon>
        <taxon>Chitinophagia</taxon>
        <taxon>Chitinophagales</taxon>
        <taxon>Chitinophagaceae</taxon>
        <taxon>Chitinophaga</taxon>
    </lineage>
</organism>
<evidence type="ECO:0000313" key="3">
    <source>
        <dbReference type="Proteomes" id="UP000279089"/>
    </source>
</evidence>
<evidence type="ECO:0000259" key="1">
    <source>
        <dbReference type="Pfam" id="PF00117"/>
    </source>
</evidence>
<dbReference type="Gene3D" id="3.40.50.880">
    <property type="match status" value="1"/>
</dbReference>
<dbReference type="SUPFAM" id="SSF52317">
    <property type="entry name" value="Class I glutamine amidotransferase-like"/>
    <property type="match status" value="1"/>
</dbReference>
<sequence length="223" mass="25263">MRIHYLQHVPFEGLAAIADWAKQHSHTLTATRWYETPTLPQQQDFDMLIIMGGPMGIYDEADYPWLRDEKTFIRQSIDAGKPVLGVCLGSQLLADVLGAKVYPNKHKEIGWFPVQFDGELSGEDLVACHWHGDTFNLPEGAVHLAQSAACKNQAYRYGDRVYGLQFHLEMTPAALEGMIAACGKELVKAEWVQDEEELRQGIHYAEATRMVLFSLLDRLEKFV</sequence>
<dbReference type="Pfam" id="PF00117">
    <property type="entry name" value="GATase"/>
    <property type="match status" value="1"/>
</dbReference>
<dbReference type="InterPro" id="IPR029062">
    <property type="entry name" value="Class_I_gatase-like"/>
</dbReference>
<evidence type="ECO:0000313" key="2">
    <source>
        <dbReference type="EMBL" id="RPD42472.1"/>
    </source>
</evidence>
<keyword evidence="2" id="KW-0315">Glutamine amidotransferase</keyword>
<feature type="domain" description="Glutamine amidotransferase" evidence="1">
    <location>
        <begin position="32"/>
        <end position="173"/>
    </location>
</feature>